<accession>A0A2D0W9B2</accession>
<evidence type="ECO:0000313" key="2">
    <source>
        <dbReference type="Proteomes" id="UP000240180"/>
    </source>
</evidence>
<organism evidence="1 2">
    <name type="scientific">Bordetella phage CN2</name>
    <dbReference type="NCBI Taxonomy" id="1916124"/>
    <lineage>
        <taxon>Viruses</taxon>
        <taxon>Duplodnaviria</taxon>
        <taxon>Heunggongvirae</taxon>
        <taxon>Uroviricota</taxon>
        <taxon>Caudoviricetes</taxon>
        <taxon>Mesyanzhinovviridae</taxon>
        <taxon>Rabinowitzvirinae</taxon>
        <taxon>Vojvodinavirus</taxon>
        <taxon>Vojvodinavirus CN2</taxon>
        <taxon>Bordetella virus CN2</taxon>
    </lineage>
</organism>
<dbReference type="RefSeq" id="YP_009793959.1">
    <property type="nucleotide sequence ID" value="NC_047877.1"/>
</dbReference>
<sequence length="76" mass="8881">MEPEMSDLIMNKPFNNGQELTHHELRQAYKRITGRELPRGADARRTVQHLTATSPLRFEFEVNRLRGFAWDAEEIG</sequence>
<reference evidence="1 2" key="1">
    <citation type="submission" date="2016-10" db="EMBL/GenBank/DDBJ databases">
        <title>Properties of three new Bordetella phage species from family Siphoviridae.</title>
        <authorList>
            <person name="Knezevic P."/>
            <person name="Petrovic Fabijan A."/>
            <person name="Doffkay Z."/>
            <person name="Rakhely G."/>
        </authorList>
    </citation>
    <scope>NUCLEOTIDE SEQUENCE [LARGE SCALE GENOMIC DNA]</scope>
</reference>
<dbReference type="GeneID" id="54984209"/>
<dbReference type="EMBL" id="KY000219">
    <property type="protein sequence ID" value="APL99244.1"/>
    <property type="molecule type" value="Genomic_DNA"/>
</dbReference>
<proteinExistence type="predicted"/>
<dbReference type="KEGG" id="vg:54984209"/>
<evidence type="ECO:0000313" key="1">
    <source>
        <dbReference type="EMBL" id="APL99244.1"/>
    </source>
</evidence>
<keyword evidence="2" id="KW-1185">Reference proteome</keyword>
<protein>
    <submittedName>
        <fullName evidence="1">Uncharacterized protein</fullName>
    </submittedName>
</protein>
<dbReference type="Proteomes" id="UP000240180">
    <property type="component" value="Segment"/>
</dbReference>
<name>A0A2D0W9B2_9CAUD</name>